<sequence length="247" mass="27697">MPVKCLHESKTLNRSELGGCGGCGLCSFSTRNPSIPGTGAYKKSEEGLLTRACRDRTRGDVLNSHQIKQTKAILHFDLNPGKSVLMLPVNKLLLCFSRFAGQEFPPFTVFKIFLSTQGQGSKCGKRIVSPSNKAAADACKLMEYQKYHEQMAPAKLQCIVLLQPTSNLVESPAYFGGRNNCWRRLPLQNFPGTTIIHAIVDYAHSKTSSDRLKKELKFLLLRPQHQELWHYPLPAVSNVRTYTKFQL</sequence>
<dbReference type="Proteomes" id="UP000472266">
    <property type="component" value="Chromosome 2"/>
</dbReference>
<evidence type="ECO:0000313" key="2">
    <source>
        <dbReference type="Proteomes" id="UP000472266"/>
    </source>
</evidence>
<keyword evidence="2" id="KW-1185">Reference proteome</keyword>
<dbReference type="AlphaFoldDB" id="A0A672TDD6"/>
<reference evidence="1 2" key="1">
    <citation type="submission" date="2019-11" db="EMBL/GenBank/DDBJ databases">
        <title>Strigops habroptila (kakapo) genome, bStrHab1, primary haplotype, v2.</title>
        <authorList>
            <person name="Jarvis E.D."/>
            <person name="Howard J."/>
            <person name="Rhie A."/>
            <person name="Phillippy A."/>
            <person name="Korlach J."/>
            <person name="Digby A."/>
            <person name="Iorns D."/>
            <person name="Eason D."/>
            <person name="Robertson B."/>
            <person name="Raemaekers T."/>
            <person name="Howe K."/>
            <person name="Lewin H."/>
            <person name="Damas J."/>
            <person name="Hastie A."/>
            <person name="Tracey A."/>
            <person name="Chow W."/>
            <person name="Fedrigo O."/>
        </authorList>
    </citation>
    <scope>NUCLEOTIDE SEQUENCE [LARGE SCALE GENOMIC DNA]</scope>
</reference>
<reference evidence="1" key="2">
    <citation type="submission" date="2025-08" db="UniProtKB">
        <authorList>
            <consortium name="Ensembl"/>
        </authorList>
    </citation>
    <scope>IDENTIFICATION</scope>
</reference>
<dbReference type="GeneTree" id="ENSGT01120000277294"/>
<evidence type="ECO:0000313" key="1">
    <source>
        <dbReference type="Ensembl" id="ENSSHBP00005000006.1"/>
    </source>
</evidence>
<proteinExistence type="predicted"/>
<organism evidence="1 2">
    <name type="scientific">Strigops habroptila</name>
    <name type="common">Kakapo</name>
    <dbReference type="NCBI Taxonomy" id="2489341"/>
    <lineage>
        <taxon>Eukaryota</taxon>
        <taxon>Metazoa</taxon>
        <taxon>Chordata</taxon>
        <taxon>Craniata</taxon>
        <taxon>Vertebrata</taxon>
        <taxon>Euteleostomi</taxon>
        <taxon>Archelosauria</taxon>
        <taxon>Archosauria</taxon>
        <taxon>Dinosauria</taxon>
        <taxon>Saurischia</taxon>
        <taxon>Theropoda</taxon>
        <taxon>Coelurosauria</taxon>
        <taxon>Aves</taxon>
        <taxon>Neognathae</taxon>
        <taxon>Neoaves</taxon>
        <taxon>Telluraves</taxon>
        <taxon>Australaves</taxon>
        <taxon>Psittaciformes</taxon>
        <taxon>Psittacidae</taxon>
        <taxon>Strigops</taxon>
    </lineage>
</organism>
<dbReference type="Ensembl" id="ENSSHBT00005000011.1">
    <property type="protein sequence ID" value="ENSSHBP00005000006.1"/>
    <property type="gene ID" value="ENSSHBG00005000010.1"/>
</dbReference>
<protein>
    <submittedName>
        <fullName evidence="1">Uncharacterized protein</fullName>
    </submittedName>
</protein>
<accession>A0A672TDD6</accession>
<name>A0A672TDD6_STRHB</name>
<dbReference type="InParanoid" id="A0A672TDD6"/>
<dbReference type="PANTHER" id="PTHR33504:SF1">
    <property type="entry name" value="FAMILY WITH SEQUENCE SIMILARITY 90, MEMBER A1B"/>
    <property type="match status" value="1"/>
</dbReference>
<dbReference type="PANTHER" id="PTHR33504">
    <property type="entry name" value="NADH DEHYDROGENASE (UBIQUINONE) 1 BETA SUBCOMPLEX, 4"/>
    <property type="match status" value="1"/>
</dbReference>
<reference evidence="1" key="3">
    <citation type="submission" date="2025-09" db="UniProtKB">
        <authorList>
            <consortium name="Ensembl"/>
        </authorList>
    </citation>
    <scope>IDENTIFICATION</scope>
</reference>